<accession>A0ABP7EZK1</accession>
<reference evidence="7" key="1">
    <citation type="journal article" date="2019" name="Int. J. Syst. Evol. Microbiol.">
        <title>The Global Catalogue of Microorganisms (GCM) 10K type strain sequencing project: providing services to taxonomists for standard genome sequencing and annotation.</title>
        <authorList>
            <consortium name="The Broad Institute Genomics Platform"/>
            <consortium name="The Broad Institute Genome Sequencing Center for Infectious Disease"/>
            <person name="Wu L."/>
            <person name="Ma J."/>
        </authorList>
    </citation>
    <scope>NUCLEOTIDE SEQUENCE [LARGE SCALE GENOMIC DNA]</scope>
    <source>
        <strain evidence="7">JCM 16949</strain>
    </source>
</reference>
<dbReference type="InterPro" id="IPR036390">
    <property type="entry name" value="WH_DNA-bd_sf"/>
</dbReference>
<dbReference type="InterPro" id="IPR029016">
    <property type="entry name" value="GAF-like_dom_sf"/>
</dbReference>
<proteinExistence type="predicted"/>
<dbReference type="InterPro" id="IPR036388">
    <property type="entry name" value="WH-like_DNA-bd_sf"/>
</dbReference>
<gene>
    <name evidence="6" type="primary">kdgR_2</name>
    <name evidence="6" type="ORF">GCM10022239_01460</name>
</gene>
<dbReference type="InterPro" id="IPR014757">
    <property type="entry name" value="Tscrpt_reg_IclR_C"/>
</dbReference>
<feature type="domain" description="HTH iclR-type" evidence="4">
    <location>
        <begin position="21"/>
        <end position="89"/>
    </location>
</feature>
<protein>
    <submittedName>
        <fullName evidence="6">DNA-binding transcriptional regulator KdgR</fullName>
    </submittedName>
</protein>
<dbReference type="Gene3D" id="1.10.10.10">
    <property type="entry name" value="Winged helix-like DNA-binding domain superfamily/Winged helix DNA-binding domain"/>
    <property type="match status" value="1"/>
</dbReference>
<feature type="domain" description="IclR-ED" evidence="5">
    <location>
        <begin position="83"/>
        <end position="265"/>
    </location>
</feature>
<dbReference type="SUPFAM" id="SSF46785">
    <property type="entry name" value="Winged helix' DNA-binding domain"/>
    <property type="match status" value="1"/>
</dbReference>
<dbReference type="PANTHER" id="PTHR30136">
    <property type="entry name" value="HELIX-TURN-HELIX TRANSCRIPTIONAL REGULATOR, ICLR FAMILY"/>
    <property type="match status" value="1"/>
</dbReference>
<dbReference type="EMBL" id="BAABAE010000001">
    <property type="protein sequence ID" value="GAA3728400.1"/>
    <property type="molecule type" value="Genomic_DNA"/>
</dbReference>
<dbReference type="SUPFAM" id="SSF55781">
    <property type="entry name" value="GAF domain-like"/>
    <property type="match status" value="1"/>
</dbReference>
<keyword evidence="2 6" id="KW-0238">DNA-binding</keyword>
<dbReference type="Proteomes" id="UP001501004">
    <property type="component" value="Unassembled WGS sequence"/>
</dbReference>
<dbReference type="Gene3D" id="3.30.450.40">
    <property type="match status" value="1"/>
</dbReference>
<dbReference type="PANTHER" id="PTHR30136:SF35">
    <property type="entry name" value="HTH-TYPE TRANSCRIPTIONAL REGULATOR RV1719"/>
    <property type="match status" value="1"/>
</dbReference>
<dbReference type="PROSITE" id="PS51078">
    <property type="entry name" value="ICLR_ED"/>
    <property type="match status" value="1"/>
</dbReference>
<name>A0ABP7EZK1_9MICO</name>
<dbReference type="Pfam" id="PF01614">
    <property type="entry name" value="IclR_C"/>
    <property type="match status" value="1"/>
</dbReference>
<evidence type="ECO:0000259" key="5">
    <source>
        <dbReference type="PROSITE" id="PS51078"/>
    </source>
</evidence>
<keyword evidence="1" id="KW-0805">Transcription regulation</keyword>
<keyword evidence="7" id="KW-1185">Reference proteome</keyword>
<comment type="caution">
    <text evidence="6">The sequence shown here is derived from an EMBL/GenBank/DDBJ whole genome shotgun (WGS) entry which is preliminary data.</text>
</comment>
<organism evidence="6 7">
    <name type="scientific">Leifsonella bigeumensis</name>
    <dbReference type="NCBI Taxonomy" id="433643"/>
    <lineage>
        <taxon>Bacteria</taxon>
        <taxon>Bacillati</taxon>
        <taxon>Actinomycetota</taxon>
        <taxon>Actinomycetes</taxon>
        <taxon>Micrococcales</taxon>
        <taxon>Microbacteriaceae</taxon>
        <taxon>Leifsonella</taxon>
    </lineage>
</organism>
<evidence type="ECO:0000313" key="7">
    <source>
        <dbReference type="Proteomes" id="UP001501004"/>
    </source>
</evidence>
<keyword evidence="3" id="KW-0804">Transcription</keyword>
<evidence type="ECO:0000256" key="1">
    <source>
        <dbReference type="ARBA" id="ARBA00023015"/>
    </source>
</evidence>
<dbReference type="InterPro" id="IPR005471">
    <property type="entry name" value="Tscrpt_reg_IclR_N"/>
</dbReference>
<evidence type="ECO:0000313" key="6">
    <source>
        <dbReference type="EMBL" id="GAA3728400.1"/>
    </source>
</evidence>
<evidence type="ECO:0000256" key="3">
    <source>
        <dbReference type="ARBA" id="ARBA00023163"/>
    </source>
</evidence>
<dbReference type="PROSITE" id="PS51077">
    <property type="entry name" value="HTH_ICLR"/>
    <property type="match status" value="1"/>
</dbReference>
<dbReference type="Pfam" id="PF09339">
    <property type="entry name" value="HTH_IclR"/>
    <property type="match status" value="1"/>
</dbReference>
<evidence type="ECO:0000256" key="2">
    <source>
        <dbReference type="ARBA" id="ARBA00023125"/>
    </source>
</evidence>
<sequence length="276" mass="29485">MTSVEASEPSADDVETGPRIVRSVARAAALLKALAARGKPMGLGELAKSIGISKPATFHLLRTLELEGFIAKSADATYQLDWGLYELGSSVIRSVDLNRIARIHLDRLAEETGEAVLLGILDGDSVLYLDRGQATESFSMIANVGRRSPLHTNASGKVLLAHQDEEFIAELLASELASNTPATICDPAVLDKQLHEVRREGFATCWQEQELGLCSIAVPIFDYTGRVCASIAVAGPAERVTRRSVSRIVARLNEEAHEISVQLGVMATTPSPAAAG</sequence>
<dbReference type="RefSeq" id="WP_344752724.1">
    <property type="nucleotide sequence ID" value="NZ_BAABAE010000001.1"/>
</dbReference>
<dbReference type="InterPro" id="IPR050707">
    <property type="entry name" value="HTH_MetabolicPath_Reg"/>
</dbReference>
<dbReference type="GO" id="GO:0003677">
    <property type="term" value="F:DNA binding"/>
    <property type="evidence" value="ECO:0007669"/>
    <property type="project" value="UniProtKB-KW"/>
</dbReference>
<dbReference type="SMART" id="SM00346">
    <property type="entry name" value="HTH_ICLR"/>
    <property type="match status" value="1"/>
</dbReference>
<evidence type="ECO:0000259" key="4">
    <source>
        <dbReference type="PROSITE" id="PS51077"/>
    </source>
</evidence>